<keyword evidence="6 10" id="KW-0143">Chaperone</keyword>
<dbReference type="CDD" id="cd00446">
    <property type="entry name" value="GrpE"/>
    <property type="match status" value="1"/>
</dbReference>
<evidence type="ECO:0000256" key="8">
    <source>
        <dbReference type="ARBA" id="ARBA00072274"/>
    </source>
</evidence>
<dbReference type="GO" id="GO:0005737">
    <property type="term" value="C:cytoplasm"/>
    <property type="evidence" value="ECO:0007669"/>
    <property type="project" value="UniProtKB-SubCell"/>
</dbReference>
<comment type="function">
    <text evidence="7 10 11">Participates actively in the response to hyperosmotic and heat shock by preventing the aggregation of stress-denatured proteins, in association with DnaK and GrpE. It is the nucleotide exchange factor for DnaK and may function as a thermosensor. Unfolded proteins bind initially to DnaJ; upon interaction with the DnaJ-bound protein, DnaK hydrolyzes its bound ATP, resulting in the formation of a stable complex. GrpE releases ADP from DnaK; ATP binding to DnaK triggers the release of the substrate protein, thus completing the reaction cycle. Several rounds of ATP-dependent interactions between DnaJ, DnaK and GrpE are required for fully efficient folding.</text>
</comment>
<dbReference type="HAMAP" id="MF_01151">
    <property type="entry name" value="GrpE"/>
    <property type="match status" value="1"/>
</dbReference>
<comment type="caution">
    <text evidence="15">The sequence shown here is derived from an EMBL/GenBank/DDBJ whole genome shotgun (WGS) entry which is preliminary data.</text>
</comment>
<feature type="coiled-coil region" evidence="13">
    <location>
        <begin position="51"/>
        <end position="78"/>
    </location>
</feature>
<evidence type="ECO:0000313" key="16">
    <source>
        <dbReference type="Proteomes" id="UP000325182"/>
    </source>
</evidence>
<feature type="region of interest" description="Disordered" evidence="14">
    <location>
        <begin position="1"/>
        <end position="49"/>
    </location>
</feature>
<keyword evidence="13" id="KW-0175">Coiled coil</keyword>
<gene>
    <name evidence="10 15" type="primary">grpE</name>
    <name evidence="15" type="ORF">FZC84_04765</name>
</gene>
<evidence type="ECO:0000256" key="5">
    <source>
        <dbReference type="ARBA" id="ARBA00023016"/>
    </source>
</evidence>
<dbReference type="Gene3D" id="3.90.20.20">
    <property type="match status" value="1"/>
</dbReference>
<feature type="compositionally biased region" description="Acidic residues" evidence="14">
    <location>
        <begin position="24"/>
        <end position="38"/>
    </location>
</feature>
<protein>
    <recommendedName>
        <fullName evidence="8 10">Protein GrpE</fullName>
    </recommendedName>
    <alternativeName>
        <fullName evidence="9 10">HSP-70 cofactor</fullName>
    </alternativeName>
</protein>
<feature type="compositionally biased region" description="Basic and acidic residues" evidence="14">
    <location>
        <begin position="1"/>
        <end position="23"/>
    </location>
</feature>
<dbReference type="GO" id="GO:0042803">
    <property type="term" value="F:protein homodimerization activity"/>
    <property type="evidence" value="ECO:0007669"/>
    <property type="project" value="InterPro"/>
</dbReference>
<reference evidence="15 16" key="1">
    <citation type="submission" date="2019-08" db="EMBL/GenBank/DDBJ databases">
        <title>Bacillus genomes from the desert of Cuatro Cienegas, Coahuila.</title>
        <authorList>
            <person name="Olmedo-Alvarez G."/>
        </authorList>
    </citation>
    <scope>NUCLEOTIDE SEQUENCE [LARGE SCALE GENOMIC DNA]</scope>
    <source>
        <strain evidence="15 16">CH128b_4D</strain>
    </source>
</reference>
<dbReference type="PANTHER" id="PTHR21237:SF23">
    <property type="entry name" value="GRPE PROTEIN HOMOLOG, MITOCHONDRIAL"/>
    <property type="match status" value="1"/>
</dbReference>
<dbReference type="InterPro" id="IPR013805">
    <property type="entry name" value="GrpE_CC"/>
</dbReference>
<evidence type="ECO:0000256" key="6">
    <source>
        <dbReference type="ARBA" id="ARBA00023186"/>
    </source>
</evidence>
<dbReference type="PROSITE" id="PS01071">
    <property type="entry name" value="GRPE"/>
    <property type="match status" value="1"/>
</dbReference>
<evidence type="ECO:0000313" key="15">
    <source>
        <dbReference type="EMBL" id="TYS00809.1"/>
    </source>
</evidence>
<name>A0A5D4MH99_9BACI</name>
<dbReference type="GO" id="GO:0006457">
    <property type="term" value="P:protein folding"/>
    <property type="evidence" value="ECO:0007669"/>
    <property type="project" value="InterPro"/>
</dbReference>
<evidence type="ECO:0000256" key="2">
    <source>
        <dbReference type="ARBA" id="ARBA00009054"/>
    </source>
</evidence>
<dbReference type="NCBIfam" id="NF010738">
    <property type="entry name" value="PRK14140.1"/>
    <property type="match status" value="1"/>
</dbReference>
<dbReference type="GO" id="GO:0051087">
    <property type="term" value="F:protein-folding chaperone binding"/>
    <property type="evidence" value="ECO:0007669"/>
    <property type="project" value="InterPro"/>
</dbReference>
<dbReference type="Pfam" id="PF01025">
    <property type="entry name" value="GrpE"/>
    <property type="match status" value="1"/>
</dbReference>
<dbReference type="PANTHER" id="PTHR21237">
    <property type="entry name" value="GRPE PROTEIN"/>
    <property type="match status" value="1"/>
</dbReference>
<dbReference type="SUPFAM" id="SSF58014">
    <property type="entry name" value="Coiled-coil domain of nucleotide exchange factor GrpE"/>
    <property type="match status" value="1"/>
</dbReference>
<evidence type="ECO:0000256" key="3">
    <source>
        <dbReference type="ARBA" id="ARBA00011738"/>
    </source>
</evidence>
<dbReference type="PRINTS" id="PR00773">
    <property type="entry name" value="GRPEPROTEIN"/>
</dbReference>
<accession>A0A5D4MH99</accession>
<dbReference type="EMBL" id="VTEG01000002">
    <property type="protein sequence ID" value="TYS00809.1"/>
    <property type="molecule type" value="Genomic_DNA"/>
</dbReference>
<keyword evidence="5 10" id="KW-0346">Stress response</keyword>
<dbReference type="FunFam" id="2.30.22.10:FF:000001">
    <property type="entry name" value="Protein GrpE"/>
    <property type="match status" value="1"/>
</dbReference>
<dbReference type="GO" id="GO:0000774">
    <property type="term" value="F:adenyl-nucleotide exchange factor activity"/>
    <property type="evidence" value="ECO:0007669"/>
    <property type="project" value="InterPro"/>
</dbReference>
<comment type="subcellular location">
    <subcellularLocation>
        <location evidence="1 10">Cytoplasm</location>
    </subcellularLocation>
</comment>
<comment type="subunit">
    <text evidence="3 10">Homodimer.</text>
</comment>
<evidence type="ECO:0000256" key="11">
    <source>
        <dbReference type="RuleBase" id="RU000639"/>
    </source>
</evidence>
<evidence type="ECO:0000256" key="7">
    <source>
        <dbReference type="ARBA" id="ARBA00053401"/>
    </source>
</evidence>
<sequence>MAEETNNKVDQDLNDQQEGKNSEGVEEEIFAESLEGQEGEGTGQSPVETQIIELQSKLDESESRYLRLRADFDNFRRRANLDREANEKYKAQSIVTELLPAIDNFERALNVEPDNEQTKSLLQGMEMVYRSLVEALKKEGVEPIETVGQEFDPHLHQAVMQGEDENFGSNIVTEEFQKGYKLKDRIIRPSMVKVNQ</sequence>
<dbReference type="InterPro" id="IPR000740">
    <property type="entry name" value="GrpE"/>
</dbReference>
<evidence type="ECO:0000256" key="12">
    <source>
        <dbReference type="RuleBase" id="RU004478"/>
    </source>
</evidence>
<dbReference type="SUPFAM" id="SSF51064">
    <property type="entry name" value="Head domain of nucleotide exchange factor GrpE"/>
    <property type="match status" value="1"/>
</dbReference>
<dbReference type="AlphaFoldDB" id="A0A5D4MH99"/>
<dbReference type="Proteomes" id="UP000325182">
    <property type="component" value="Unassembled WGS sequence"/>
</dbReference>
<evidence type="ECO:0000256" key="4">
    <source>
        <dbReference type="ARBA" id="ARBA00022490"/>
    </source>
</evidence>
<evidence type="ECO:0000256" key="1">
    <source>
        <dbReference type="ARBA" id="ARBA00004496"/>
    </source>
</evidence>
<dbReference type="GO" id="GO:0051082">
    <property type="term" value="F:unfolded protein binding"/>
    <property type="evidence" value="ECO:0007669"/>
    <property type="project" value="TreeGrafter"/>
</dbReference>
<dbReference type="Gene3D" id="2.30.22.10">
    <property type="entry name" value="Head domain of nucleotide exchange factor GrpE"/>
    <property type="match status" value="1"/>
</dbReference>
<organism evidence="15 16">
    <name type="scientific">Rossellomorea vietnamensis</name>
    <dbReference type="NCBI Taxonomy" id="218284"/>
    <lineage>
        <taxon>Bacteria</taxon>
        <taxon>Bacillati</taxon>
        <taxon>Bacillota</taxon>
        <taxon>Bacilli</taxon>
        <taxon>Bacillales</taxon>
        <taxon>Bacillaceae</taxon>
        <taxon>Rossellomorea</taxon>
    </lineage>
</organism>
<evidence type="ECO:0000256" key="13">
    <source>
        <dbReference type="SAM" id="Coils"/>
    </source>
</evidence>
<evidence type="ECO:0000256" key="10">
    <source>
        <dbReference type="HAMAP-Rule" id="MF_01151"/>
    </source>
</evidence>
<evidence type="ECO:0000256" key="9">
    <source>
        <dbReference type="ARBA" id="ARBA00076414"/>
    </source>
</evidence>
<comment type="similarity">
    <text evidence="2 10 12">Belongs to the GrpE family.</text>
</comment>
<evidence type="ECO:0000256" key="14">
    <source>
        <dbReference type="SAM" id="MobiDB-lite"/>
    </source>
</evidence>
<proteinExistence type="inferred from homology"/>
<dbReference type="InterPro" id="IPR009012">
    <property type="entry name" value="GrpE_head"/>
</dbReference>
<dbReference type="RefSeq" id="WP_148953132.1">
    <property type="nucleotide sequence ID" value="NZ_VTEG01000002.1"/>
</dbReference>
<keyword evidence="4 10" id="KW-0963">Cytoplasm</keyword>